<dbReference type="SMART" id="SM00316">
    <property type="entry name" value="S1"/>
    <property type="match status" value="1"/>
</dbReference>
<protein>
    <submittedName>
        <fullName evidence="2">S1 RNA-binding domain-containing protein</fullName>
    </submittedName>
</protein>
<comment type="caution">
    <text evidence="2">The sequence shown here is derived from an EMBL/GenBank/DDBJ whole genome shotgun (WGS) entry which is preliminary data.</text>
</comment>
<reference evidence="2" key="1">
    <citation type="submission" date="2020-10" db="EMBL/GenBank/DDBJ databases">
        <authorList>
            <person name="Gilroy R."/>
        </authorList>
    </citation>
    <scope>NUCLEOTIDE SEQUENCE</scope>
    <source>
        <strain evidence="2">14508</strain>
    </source>
</reference>
<accession>A0A9D1G7G0</accession>
<evidence type="ECO:0000259" key="1">
    <source>
        <dbReference type="PROSITE" id="PS50126"/>
    </source>
</evidence>
<feature type="domain" description="S1 motif" evidence="1">
    <location>
        <begin position="6"/>
        <end position="77"/>
    </location>
</feature>
<dbReference type="PANTHER" id="PTHR10724">
    <property type="entry name" value="30S RIBOSOMAL PROTEIN S1"/>
    <property type="match status" value="1"/>
</dbReference>
<dbReference type="Pfam" id="PF00575">
    <property type="entry name" value="S1"/>
    <property type="match status" value="1"/>
</dbReference>
<dbReference type="Proteomes" id="UP000886893">
    <property type="component" value="Unassembled WGS sequence"/>
</dbReference>
<dbReference type="InterPro" id="IPR012340">
    <property type="entry name" value="NA-bd_OB-fold"/>
</dbReference>
<dbReference type="GO" id="GO:0003735">
    <property type="term" value="F:structural constituent of ribosome"/>
    <property type="evidence" value="ECO:0007669"/>
    <property type="project" value="TreeGrafter"/>
</dbReference>
<reference evidence="2" key="2">
    <citation type="journal article" date="2021" name="PeerJ">
        <title>Extensive microbial diversity within the chicken gut microbiome revealed by metagenomics and culture.</title>
        <authorList>
            <person name="Gilroy R."/>
            <person name="Ravi A."/>
            <person name="Getino M."/>
            <person name="Pursley I."/>
            <person name="Horton D.L."/>
            <person name="Alikhan N.F."/>
            <person name="Baker D."/>
            <person name="Gharbi K."/>
            <person name="Hall N."/>
            <person name="Watson M."/>
            <person name="Adriaenssens E.M."/>
            <person name="Foster-Nyarko E."/>
            <person name="Jarju S."/>
            <person name="Secka A."/>
            <person name="Antonio M."/>
            <person name="Oren A."/>
            <person name="Chaudhuri R.R."/>
            <person name="La Ragione R."/>
            <person name="Hildebrand F."/>
            <person name="Pallen M.J."/>
        </authorList>
    </citation>
    <scope>NUCLEOTIDE SEQUENCE</scope>
    <source>
        <strain evidence="2">14508</strain>
    </source>
</reference>
<proteinExistence type="predicted"/>
<dbReference type="AlphaFoldDB" id="A0A9D1G7G0"/>
<dbReference type="GO" id="GO:0006412">
    <property type="term" value="P:translation"/>
    <property type="evidence" value="ECO:0007669"/>
    <property type="project" value="TreeGrafter"/>
</dbReference>
<dbReference type="Gene3D" id="2.40.50.140">
    <property type="entry name" value="Nucleic acid-binding proteins"/>
    <property type="match status" value="1"/>
</dbReference>
<gene>
    <name evidence="2" type="ORF">IAD04_01035</name>
</gene>
<dbReference type="SUPFAM" id="SSF50249">
    <property type="entry name" value="Nucleic acid-binding proteins"/>
    <property type="match status" value="1"/>
</dbReference>
<dbReference type="PROSITE" id="PS50126">
    <property type="entry name" value="S1"/>
    <property type="match status" value="1"/>
</dbReference>
<evidence type="ECO:0000313" key="3">
    <source>
        <dbReference type="Proteomes" id="UP000886893"/>
    </source>
</evidence>
<dbReference type="InterPro" id="IPR003029">
    <property type="entry name" value="S1_domain"/>
</dbReference>
<sequence length="127" mass="14585">MDYQVGDIIQVVVVGSQPYGLFVKTLNDDGVTGLIHISEISYGFVKDVRQVAKNNDLLTAKILSFDKESKHLKLSMKACLERNRYQKITLDPKWNKSQHYGLKDFTPLAEKLNEWIATELEKEEVKK</sequence>
<dbReference type="InterPro" id="IPR050437">
    <property type="entry name" value="Ribos_protein_bS1-like"/>
</dbReference>
<dbReference type="GO" id="GO:0003729">
    <property type="term" value="F:mRNA binding"/>
    <property type="evidence" value="ECO:0007669"/>
    <property type="project" value="TreeGrafter"/>
</dbReference>
<name>A0A9D1G7G0_9FIRM</name>
<evidence type="ECO:0000313" key="2">
    <source>
        <dbReference type="EMBL" id="HIT16949.1"/>
    </source>
</evidence>
<dbReference type="EMBL" id="DVKI01000033">
    <property type="protein sequence ID" value="HIT16949.1"/>
    <property type="molecule type" value="Genomic_DNA"/>
</dbReference>
<organism evidence="2 3">
    <name type="scientific">Candidatus Caccosoma faecigallinarum</name>
    <dbReference type="NCBI Taxonomy" id="2840720"/>
    <lineage>
        <taxon>Bacteria</taxon>
        <taxon>Bacillati</taxon>
        <taxon>Bacillota</taxon>
        <taxon>Bacillota incertae sedis</taxon>
        <taxon>Candidatus Caccosoma</taxon>
    </lineage>
</organism>